<evidence type="ECO:0000313" key="2">
    <source>
        <dbReference type="EMBL" id="RZR75295.1"/>
    </source>
</evidence>
<dbReference type="PANTHER" id="PTHR33181">
    <property type="entry name" value="OS01G0778500 PROTEIN"/>
    <property type="match status" value="1"/>
</dbReference>
<dbReference type="EMBL" id="KV876686">
    <property type="protein sequence ID" value="RZR75295.1"/>
    <property type="molecule type" value="Genomic_DNA"/>
</dbReference>
<protein>
    <submittedName>
        <fullName evidence="2">Uncharacterized protein</fullName>
    </submittedName>
</protein>
<gene>
    <name evidence="2" type="ORF">BHM03_00054117</name>
</gene>
<dbReference type="Proteomes" id="UP000290560">
    <property type="component" value="Unassembled WGS sequence"/>
</dbReference>
<accession>A0A445MM28</accession>
<reference evidence="2" key="1">
    <citation type="journal article" date="2018" name="Data Brief">
        <title>Genome sequence data from 17 accessions of Ensete ventricosum, a staple food crop for millions in Ethiopia.</title>
        <authorList>
            <person name="Yemataw Z."/>
            <person name="Muzemil S."/>
            <person name="Ambachew D."/>
            <person name="Tripathi L."/>
            <person name="Tesfaye K."/>
            <person name="Chala A."/>
            <person name="Farbos A."/>
            <person name="O'Neill P."/>
            <person name="Moore K."/>
            <person name="Grant M."/>
            <person name="Studholme D.J."/>
        </authorList>
    </citation>
    <scope>NUCLEOTIDE SEQUENCE [LARGE SCALE GENOMIC DNA]</scope>
    <source>
        <tissue evidence="2">Leaf</tissue>
    </source>
</reference>
<dbReference type="PANTHER" id="PTHR33181:SF4">
    <property type="entry name" value="OVULE PROTEIN"/>
    <property type="match status" value="1"/>
</dbReference>
<sequence length="90" mass="10289">MAWWDRVASPMRRVWAGVATRVGIRKSGLLRLRQEVSTCEYEDVRVLWELLTESGRAGPPLPTAATRGMRRRGEGSHALGRPRFGFCRRH</sequence>
<name>A0A445MM28_ENSVE</name>
<dbReference type="AlphaFoldDB" id="A0A445MM28"/>
<evidence type="ECO:0000256" key="1">
    <source>
        <dbReference type="SAM" id="MobiDB-lite"/>
    </source>
</evidence>
<proteinExistence type="predicted"/>
<organism evidence="2">
    <name type="scientific">Ensete ventricosum</name>
    <name type="common">Abyssinian banana</name>
    <name type="synonym">Musa ensete</name>
    <dbReference type="NCBI Taxonomy" id="4639"/>
    <lineage>
        <taxon>Eukaryota</taxon>
        <taxon>Viridiplantae</taxon>
        <taxon>Streptophyta</taxon>
        <taxon>Embryophyta</taxon>
        <taxon>Tracheophyta</taxon>
        <taxon>Spermatophyta</taxon>
        <taxon>Magnoliopsida</taxon>
        <taxon>Liliopsida</taxon>
        <taxon>Zingiberales</taxon>
        <taxon>Musaceae</taxon>
        <taxon>Ensete</taxon>
    </lineage>
</organism>
<feature type="region of interest" description="Disordered" evidence="1">
    <location>
        <begin position="59"/>
        <end position="90"/>
    </location>
</feature>